<comment type="subcellular location">
    <subcellularLocation>
        <location evidence="2">Cell outer membrane</location>
    </subcellularLocation>
    <subcellularLocation>
        <location evidence="1">Cell surface</location>
    </subcellularLocation>
</comment>
<dbReference type="STRING" id="1907939.BKL49_06435"/>
<evidence type="ECO:0000256" key="8">
    <source>
        <dbReference type="ARBA" id="ARBA00022927"/>
    </source>
</evidence>
<feature type="domain" description="Trimeric autotransporter adhesin YadA-like head" evidence="14">
    <location>
        <begin position="235"/>
        <end position="261"/>
    </location>
</feature>
<reference evidence="16 17" key="1">
    <citation type="submission" date="2016-10" db="EMBL/GenBank/DDBJ databases">
        <title>Rodentibacter gen. nov. and new species.</title>
        <authorList>
            <person name="Christensen H."/>
        </authorList>
    </citation>
    <scope>NUCLEOTIDE SEQUENCE [LARGE SCALE GENOMIC DNA]</scope>
    <source>
        <strain evidence="16 17">Ac151</strain>
    </source>
</reference>
<evidence type="ECO:0000256" key="3">
    <source>
        <dbReference type="ARBA" id="ARBA00005848"/>
    </source>
</evidence>
<feature type="domain" description="Trimeric autotransporter adhesin YadA-like stalk" evidence="15">
    <location>
        <begin position="836"/>
        <end position="876"/>
    </location>
</feature>
<name>A0A1V3JQ28_9PAST</name>
<keyword evidence="6" id="KW-0812">Transmembrane</keyword>
<feature type="domain" description="Trimeric autotransporter adhesin YadA-like stalk" evidence="15">
    <location>
        <begin position="927"/>
        <end position="968"/>
    </location>
</feature>
<dbReference type="Pfam" id="PF03895">
    <property type="entry name" value="YadA_anchor"/>
    <property type="match status" value="1"/>
</dbReference>
<dbReference type="Pfam" id="PF05662">
    <property type="entry name" value="YadA_stalk"/>
    <property type="match status" value="6"/>
</dbReference>
<dbReference type="EMBL" id="MLHQ01000014">
    <property type="protein sequence ID" value="OOF58777.1"/>
    <property type="molecule type" value="Genomic_DNA"/>
</dbReference>
<evidence type="ECO:0000256" key="1">
    <source>
        <dbReference type="ARBA" id="ARBA00004241"/>
    </source>
</evidence>
<dbReference type="SUPFAM" id="SSF54523">
    <property type="entry name" value="Pili subunits"/>
    <property type="match status" value="1"/>
</dbReference>
<feature type="domain" description="Trimeric autotransporter adhesin YadA-like head" evidence="14">
    <location>
        <begin position="434"/>
        <end position="460"/>
    </location>
</feature>
<dbReference type="Gene3D" id="3.30.1300.30">
    <property type="entry name" value="GSPII I/J protein-like"/>
    <property type="match status" value="1"/>
</dbReference>
<evidence type="ECO:0000256" key="10">
    <source>
        <dbReference type="ARBA" id="ARBA00023237"/>
    </source>
</evidence>
<feature type="chain" id="PRO_5012640869" description="Adhesin" evidence="12">
    <location>
        <begin position="29"/>
        <end position="1170"/>
    </location>
</feature>
<evidence type="ECO:0000256" key="6">
    <source>
        <dbReference type="ARBA" id="ARBA00022692"/>
    </source>
</evidence>
<evidence type="ECO:0000259" key="14">
    <source>
        <dbReference type="Pfam" id="PF05658"/>
    </source>
</evidence>
<evidence type="ECO:0000259" key="13">
    <source>
        <dbReference type="Pfam" id="PF03895"/>
    </source>
</evidence>
<dbReference type="InterPro" id="IPR008640">
    <property type="entry name" value="Adhesin_Head_dom"/>
</dbReference>
<keyword evidence="10" id="KW-0998">Cell outer membrane</keyword>
<gene>
    <name evidence="16" type="ORF">BKL49_06435</name>
</gene>
<feature type="domain" description="Trimeric autotransporter adhesin YadA-like head" evidence="14">
    <location>
        <begin position="318"/>
        <end position="344"/>
    </location>
</feature>
<dbReference type="OrthoDB" id="5675674at2"/>
<dbReference type="GO" id="GO:0009279">
    <property type="term" value="C:cell outer membrane"/>
    <property type="evidence" value="ECO:0007669"/>
    <property type="project" value="UniProtKB-SubCell"/>
</dbReference>
<feature type="domain" description="Trimeric autotransporter adhesin YadA-like stalk" evidence="15">
    <location>
        <begin position="739"/>
        <end position="781"/>
    </location>
</feature>
<comment type="caution">
    <text evidence="16">The sequence shown here is derived from an EMBL/GenBank/DDBJ whole genome shotgun (WGS) entry which is preliminary data.</text>
</comment>
<comment type="similarity">
    <text evidence="3">Belongs to the autotransporter-2 (AT-2) (TC 1.B.40) family.</text>
</comment>
<keyword evidence="5" id="KW-1134">Transmembrane beta strand</keyword>
<dbReference type="Pfam" id="PF05658">
    <property type="entry name" value="YadA_head"/>
    <property type="match status" value="4"/>
</dbReference>
<keyword evidence="17" id="KW-1185">Reference proteome</keyword>
<feature type="signal peptide" evidence="12">
    <location>
        <begin position="1"/>
        <end position="28"/>
    </location>
</feature>
<dbReference type="SUPFAM" id="SSF101967">
    <property type="entry name" value="Adhesin YadA, collagen-binding domain"/>
    <property type="match status" value="8"/>
</dbReference>
<evidence type="ECO:0000313" key="16">
    <source>
        <dbReference type="EMBL" id="OOF58777.1"/>
    </source>
</evidence>
<evidence type="ECO:0000256" key="4">
    <source>
        <dbReference type="ARBA" id="ARBA00022448"/>
    </source>
</evidence>
<dbReference type="InterPro" id="IPR008635">
    <property type="entry name" value="Coiled_stalk_dom"/>
</dbReference>
<dbReference type="InterPro" id="IPR005594">
    <property type="entry name" value="YadA_C"/>
</dbReference>
<evidence type="ECO:0000256" key="9">
    <source>
        <dbReference type="ARBA" id="ARBA00023136"/>
    </source>
</evidence>
<evidence type="ECO:0000256" key="7">
    <source>
        <dbReference type="ARBA" id="ARBA00022729"/>
    </source>
</evidence>
<keyword evidence="8" id="KW-0653">Protein transport</keyword>
<dbReference type="GO" id="GO:0009986">
    <property type="term" value="C:cell surface"/>
    <property type="evidence" value="ECO:0007669"/>
    <property type="project" value="UniProtKB-SubCell"/>
</dbReference>
<dbReference type="Gene3D" id="2.150.10.10">
    <property type="entry name" value="Serralysin-like metalloprotease, C-terminal"/>
    <property type="match status" value="9"/>
</dbReference>
<dbReference type="RefSeq" id="WP_077423799.1">
    <property type="nucleotide sequence ID" value="NZ_MLHQ01000014.1"/>
</dbReference>
<evidence type="ECO:0008006" key="18">
    <source>
        <dbReference type="Google" id="ProtNLM"/>
    </source>
</evidence>
<evidence type="ECO:0000256" key="12">
    <source>
        <dbReference type="SAM" id="SignalP"/>
    </source>
</evidence>
<dbReference type="InterPro" id="IPR045584">
    <property type="entry name" value="Pilin-like"/>
</dbReference>
<keyword evidence="7 12" id="KW-0732">Signal</keyword>
<dbReference type="GO" id="GO:0015031">
    <property type="term" value="P:protein transport"/>
    <property type="evidence" value="ECO:0007669"/>
    <property type="project" value="UniProtKB-KW"/>
</dbReference>
<proteinExistence type="inferred from homology"/>
<feature type="domain" description="Trimeric autotransporter adhesin YadA-like C-terminal membrane anchor" evidence="13">
    <location>
        <begin position="1110"/>
        <end position="1170"/>
    </location>
</feature>
<dbReference type="CDD" id="cd12820">
    <property type="entry name" value="LbR_YadA-like"/>
    <property type="match status" value="2"/>
</dbReference>
<feature type="region of interest" description="Disordered" evidence="11">
    <location>
        <begin position="66"/>
        <end position="105"/>
    </location>
</feature>
<keyword evidence="4" id="KW-0813">Transport</keyword>
<keyword evidence="9" id="KW-0472">Membrane</keyword>
<evidence type="ECO:0000256" key="11">
    <source>
        <dbReference type="SAM" id="MobiDB-lite"/>
    </source>
</evidence>
<organism evidence="16 17">
    <name type="scientific">Rodentibacter myodis</name>
    <dbReference type="NCBI Taxonomy" id="1907939"/>
    <lineage>
        <taxon>Bacteria</taxon>
        <taxon>Pseudomonadati</taxon>
        <taxon>Pseudomonadota</taxon>
        <taxon>Gammaproteobacteria</taxon>
        <taxon>Pasteurellales</taxon>
        <taxon>Pasteurellaceae</taxon>
        <taxon>Rodentibacter</taxon>
    </lineage>
</organism>
<feature type="compositionally biased region" description="Polar residues" evidence="11">
    <location>
        <begin position="77"/>
        <end position="87"/>
    </location>
</feature>
<evidence type="ECO:0000256" key="5">
    <source>
        <dbReference type="ARBA" id="ARBA00022452"/>
    </source>
</evidence>
<evidence type="ECO:0000259" key="15">
    <source>
        <dbReference type="Pfam" id="PF05662"/>
    </source>
</evidence>
<dbReference type="InterPro" id="IPR011049">
    <property type="entry name" value="Serralysin-like_metalloprot_C"/>
</dbReference>
<accession>A0A1V3JQ28</accession>
<dbReference type="AlphaFoldDB" id="A0A1V3JQ28"/>
<protein>
    <recommendedName>
        <fullName evidence="18">Adhesin</fullName>
    </recommendedName>
</protein>
<dbReference type="Proteomes" id="UP000188602">
    <property type="component" value="Unassembled WGS sequence"/>
</dbReference>
<feature type="domain" description="Trimeric autotransporter adhesin YadA-like stalk" evidence="15">
    <location>
        <begin position="1052"/>
        <end position="1089"/>
    </location>
</feature>
<evidence type="ECO:0000313" key="17">
    <source>
        <dbReference type="Proteomes" id="UP000188602"/>
    </source>
</evidence>
<sequence>MFINNLSQQKRRLLLLCFPALSLSSVQAAEAPQKAFIVNPPQEIGNGNFTNSAEITQVDGPGSFVVGQDNTIKSKKGSSSAVGNQNEVDGKDANAFGDGNTAKGEQAQAFGDNNRVNGNQSSSFGVNNNLGDVNATISINSSNIFGSGNKVTASQVTAIGHENNVTKANTVAVGVKNTVSENDSLAIGANNNASGKASIAIGNNTLASNESAVSIGNGTKAIGANSAAIGRITKASGNNTFAAGHAADAFGENAISIGYGSLGAKDSVTIGKDANTTPSELKFQNGKSESVSSGQAVAIGAKSLAYEHSTTVGYDSTANGVGATALGHSARASGANSIAIGKEALVDWCANLGGTEDCGAIAIGNKAQVNHASKQSTVIGQGSKAINAVGGVAHGYDSQVYSLYGIALGSGSRSGTYNHTDVQFTTAIGGLSNASANLATAIGAHAKATHANSVALGASSQTGDAVDTDNATVGNLTYGGFAGNKSNGATVSVGAGENNTRQIQNVSAGRITKSSTDAINGSQLYATNAVLDNVAQSTKKILGGNSTVNANGTLSMTNIGDTGKDNVHDAIKFVKENDKNTQNTVTAGKNLDLKATDNANGTKNYHLSVADDLDVSSVTSNKYKVGDKTYINKDGINANDQKITNVTNGEISEISKDAINGSQLYQVKNDINKNVNAAKTEVKQGKNIKVTETKGKDGQSIYEVSTTDDLNVNSVTSNEYKVGNKTYINKDGINANNQKITNVTNGEISETSKDAINGSQLYQVKNDINKNVNAAKTEVKQGKNIKITETKGNNGQAIYEVATEDDLNVNSVTSNQYKVGDKTYISKDGINANSQKITNVKDGEISETSKDAINGSQIYQVKNELNKNIKAAKTEVKEGKNIKVTKTKGANGQSVYEVATANDLDVNSVTAGNTVLSKTGLNNGGNKITNVAAGEISNSSTDGVNGAQLHNVADSTAKALGGSTSVQNGRVVTNNLGNTGKNTVHEALLASREEVTAGKNIKVTSSKGANGQTIYNVATADDLSVNSITSSEYKVGNKTYINQDGINANNQKIKNVAQGVDDTDAVNVAQLKAANNNSIKMINKLDSKVHRVDRHLRAGIAGSAAIASTPQVRFNGKSMLAIGAATYRGESATAVKYSRASDNGHWTVSLSGSIDTRGNAIVGSGAGYEW</sequence>
<feature type="domain" description="Trimeric autotransporter adhesin YadA-like head" evidence="14">
    <location>
        <begin position="182"/>
        <end position="205"/>
    </location>
</feature>
<feature type="domain" description="Trimeric autotransporter adhesin YadA-like stalk" evidence="15">
    <location>
        <begin position="642"/>
        <end position="684"/>
    </location>
</feature>
<feature type="domain" description="Trimeric autotransporter adhesin YadA-like stalk" evidence="15">
    <location>
        <begin position="502"/>
        <end position="541"/>
    </location>
</feature>
<evidence type="ECO:0000256" key="2">
    <source>
        <dbReference type="ARBA" id="ARBA00004442"/>
    </source>
</evidence>